<dbReference type="InterPro" id="IPR000792">
    <property type="entry name" value="Tscrpt_reg_LuxR_C"/>
</dbReference>
<evidence type="ECO:0000259" key="4">
    <source>
        <dbReference type="SMART" id="SM00421"/>
    </source>
</evidence>
<accession>C3MF59</accession>
<sequence>MAAVLRVAGRRRQRRWAMDWTKGRGRQILIFGAVGTFALLLGLEVVKEEEEWTVAELLTEAVSIALLVGCSACVALLSSRLREQEADNLDLRDKVARIRESNAQWRADLADHFQELGAAIQRQFGAWGCTQAEQEVGLLLLKGFSHKEIARIRGASEATIRQQATSVYHKAELSGRAALSAYFLEELLLPPVPTAQTSARGDGVARPENAEVSGRIVPG</sequence>
<name>C3MF59_SINFN</name>
<dbReference type="HOGENOM" id="CLU_109818_0_0_5"/>
<dbReference type="InterPro" id="IPR016032">
    <property type="entry name" value="Sig_transdc_resp-reg_C-effctor"/>
</dbReference>
<dbReference type="OrthoDB" id="8277135at2"/>
<organism evidence="5 6">
    <name type="scientific">Sinorhizobium fredii (strain NBRC 101917 / NGR234)</name>
    <dbReference type="NCBI Taxonomy" id="394"/>
    <lineage>
        <taxon>Bacteria</taxon>
        <taxon>Pseudomonadati</taxon>
        <taxon>Pseudomonadota</taxon>
        <taxon>Alphaproteobacteria</taxon>
        <taxon>Hyphomicrobiales</taxon>
        <taxon>Rhizobiaceae</taxon>
        <taxon>Sinorhizobium/Ensifer group</taxon>
        <taxon>Sinorhizobium</taxon>
    </lineage>
</organism>
<keyword evidence="1" id="KW-0175">Coiled coil</keyword>
<evidence type="ECO:0000256" key="2">
    <source>
        <dbReference type="SAM" id="MobiDB-lite"/>
    </source>
</evidence>
<reference evidence="5 6" key="1">
    <citation type="journal article" date="2009" name="Appl. Environ. Microbiol.">
        <title>Rhizobium sp. strain NGR234 possesses a remarkable number of secretion systems.</title>
        <authorList>
            <person name="Schmeisser C."/>
            <person name="Liesegang H."/>
            <person name="Krysciak D."/>
            <person name="Bakkou N."/>
            <person name="Le Quere A."/>
            <person name="Wollherr A."/>
            <person name="Heinemeyer I."/>
            <person name="Morgenstern B."/>
            <person name="Pommerening-Roeser A."/>
            <person name="Flores M."/>
            <person name="Palacios R."/>
            <person name="Brenner S."/>
            <person name="Gottschalk G."/>
            <person name="Schmitz R.A."/>
            <person name="Broughton W.J."/>
            <person name="Perret X."/>
            <person name="Strittmatter A.W."/>
            <person name="Streit W.R."/>
        </authorList>
    </citation>
    <scope>NUCLEOTIDE SEQUENCE [LARGE SCALE GENOMIC DNA]</scope>
    <source>
        <strain evidence="6">NBRC 101917 / NGR234</strain>
    </source>
</reference>
<evidence type="ECO:0000256" key="3">
    <source>
        <dbReference type="SAM" id="Phobius"/>
    </source>
</evidence>
<keyword evidence="6" id="KW-1185">Reference proteome</keyword>
<evidence type="ECO:0000313" key="6">
    <source>
        <dbReference type="Proteomes" id="UP000001054"/>
    </source>
</evidence>
<keyword evidence="3" id="KW-0812">Transmembrane</keyword>
<dbReference type="SMART" id="SM00421">
    <property type="entry name" value="HTH_LUXR"/>
    <property type="match status" value="1"/>
</dbReference>
<dbReference type="SUPFAM" id="SSF46894">
    <property type="entry name" value="C-terminal effector domain of the bipartite response regulators"/>
    <property type="match status" value="1"/>
</dbReference>
<proteinExistence type="predicted"/>
<dbReference type="EMBL" id="CP001389">
    <property type="protein sequence ID" value="ACP23896.1"/>
    <property type="molecule type" value="Genomic_DNA"/>
</dbReference>
<evidence type="ECO:0000256" key="1">
    <source>
        <dbReference type="SAM" id="Coils"/>
    </source>
</evidence>
<feature type="domain" description="HTH luxR-type" evidence="4">
    <location>
        <begin position="126"/>
        <end position="183"/>
    </location>
</feature>
<dbReference type="KEGG" id="rhi:NGR_c00930"/>
<dbReference type="GO" id="GO:0006355">
    <property type="term" value="P:regulation of DNA-templated transcription"/>
    <property type="evidence" value="ECO:0007669"/>
    <property type="project" value="InterPro"/>
</dbReference>
<feature type="coiled-coil region" evidence="1">
    <location>
        <begin position="74"/>
        <end position="101"/>
    </location>
</feature>
<dbReference type="eggNOG" id="COG2771">
    <property type="taxonomic scope" value="Bacteria"/>
</dbReference>
<feature type="transmembrane region" description="Helical" evidence="3">
    <location>
        <begin position="58"/>
        <end position="77"/>
    </location>
</feature>
<feature type="transmembrane region" description="Helical" evidence="3">
    <location>
        <begin position="28"/>
        <end position="46"/>
    </location>
</feature>
<keyword evidence="3" id="KW-1133">Transmembrane helix</keyword>
<keyword evidence="3" id="KW-0472">Membrane</keyword>
<dbReference type="AlphaFoldDB" id="C3MF59"/>
<feature type="region of interest" description="Disordered" evidence="2">
    <location>
        <begin position="195"/>
        <end position="219"/>
    </location>
</feature>
<dbReference type="Proteomes" id="UP000001054">
    <property type="component" value="Chromosome"/>
</dbReference>
<evidence type="ECO:0000313" key="5">
    <source>
        <dbReference type="EMBL" id="ACP23896.1"/>
    </source>
</evidence>
<dbReference type="InterPro" id="IPR036388">
    <property type="entry name" value="WH-like_DNA-bd_sf"/>
</dbReference>
<dbReference type="GO" id="GO:0003677">
    <property type="term" value="F:DNA binding"/>
    <property type="evidence" value="ECO:0007669"/>
    <property type="project" value="InterPro"/>
</dbReference>
<protein>
    <recommendedName>
        <fullName evidence="4">HTH luxR-type domain-containing protein</fullName>
    </recommendedName>
</protein>
<dbReference type="STRING" id="394.NGR_c00930"/>
<dbReference type="PATRIC" id="fig|394.7.peg.2886"/>
<gene>
    <name evidence="5" type="ordered locus">NGR_c00930</name>
</gene>
<dbReference type="Gene3D" id="1.10.10.10">
    <property type="entry name" value="Winged helix-like DNA-binding domain superfamily/Winged helix DNA-binding domain"/>
    <property type="match status" value="1"/>
</dbReference>